<evidence type="ECO:0000256" key="1">
    <source>
        <dbReference type="SAM" id="MobiDB-lite"/>
    </source>
</evidence>
<keyword evidence="2" id="KW-1133">Transmembrane helix</keyword>
<dbReference type="EMBL" id="CP000816">
    <property type="protein sequence ID" value="ABU81503.1"/>
    <property type="molecule type" value="Genomic_DNA"/>
</dbReference>
<dbReference type="KEGG" id="iho:Igni_0320"/>
<feature type="compositionally biased region" description="Gly residues" evidence="1">
    <location>
        <begin position="326"/>
        <end position="337"/>
    </location>
</feature>
<keyword evidence="2" id="KW-0812">Transmembrane</keyword>
<feature type="transmembrane region" description="Helical" evidence="2">
    <location>
        <begin position="34"/>
        <end position="54"/>
    </location>
</feature>
<dbReference type="AlphaFoldDB" id="A8A9A1"/>
<feature type="transmembrane region" description="Helical" evidence="2">
    <location>
        <begin position="107"/>
        <end position="124"/>
    </location>
</feature>
<protein>
    <submittedName>
        <fullName evidence="3">Uncharacterized protein</fullName>
    </submittedName>
</protein>
<keyword evidence="2" id="KW-0472">Membrane</keyword>
<evidence type="ECO:0000313" key="3">
    <source>
        <dbReference type="EMBL" id="ABU81503.1"/>
    </source>
</evidence>
<dbReference type="HOGENOM" id="CLU_747245_0_0_2"/>
<gene>
    <name evidence="3" type="ordered locus">Igni_0320</name>
</gene>
<feature type="transmembrane region" description="Helical" evidence="2">
    <location>
        <begin position="184"/>
        <end position="201"/>
    </location>
</feature>
<organism evidence="3 4">
    <name type="scientific">Ignicoccus hospitalis (strain KIN4/I / DSM 18386 / JCM 14125)</name>
    <dbReference type="NCBI Taxonomy" id="453591"/>
    <lineage>
        <taxon>Archaea</taxon>
        <taxon>Thermoproteota</taxon>
        <taxon>Thermoprotei</taxon>
        <taxon>Desulfurococcales</taxon>
        <taxon>Desulfurococcaceae</taxon>
        <taxon>Ignicoccus</taxon>
    </lineage>
</organism>
<feature type="transmembrane region" description="Helical" evidence="2">
    <location>
        <begin position="6"/>
        <end position="27"/>
    </location>
</feature>
<keyword evidence="4" id="KW-1185">Reference proteome</keyword>
<feature type="transmembrane region" description="Helical" evidence="2">
    <location>
        <begin position="222"/>
        <end position="240"/>
    </location>
</feature>
<proteinExistence type="predicted"/>
<evidence type="ECO:0000256" key="2">
    <source>
        <dbReference type="SAM" id="Phobius"/>
    </source>
</evidence>
<name>A8A9A1_IGNH4</name>
<feature type="region of interest" description="Disordered" evidence="1">
    <location>
        <begin position="326"/>
        <end position="347"/>
    </location>
</feature>
<dbReference type="Proteomes" id="UP000000262">
    <property type="component" value="Chromosome"/>
</dbReference>
<accession>A8A9A1</accession>
<evidence type="ECO:0000313" key="4">
    <source>
        <dbReference type="Proteomes" id="UP000000262"/>
    </source>
</evidence>
<feature type="transmembrane region" description="Helical" evidence="2">
    <location>
        <begin position="246"/>
        <end position="271"/>
    </location>
</feature>
<dbReference type="eggNOG" id="arCOG06091">
    <property type="taxonomic scope" value="Archaea"/>
</dbReference>
<dbReference type="STRING" id="453591.Igni_0320"/>
<sequence>MEPLIAKVLVAYSLATFTVALTLAPVFPKLHIDFMRAAVVTFPHGVALAYVASLSKGERRELLPLNAPLLALPFWYDGLKHYLAAPALHVALWALSSSSKWKGAFRRSLQAVAISYFALTIYSITSADPVTDAVRLLAYPFALIYAVSCQSFPKTFGEEANWPLAFASSALSLALLAYPHPSYALGFFSPLVYLVAAKFYNLPKYYKKVKGLEGVARRAQEYFWWGHALVIPSSFLPLLAKEPLTSLHASLLGFVALHIFIHFPMMVPIILKVPNRRRYCKLPLPLALLSATVWPHQRHLAYALFLLAYSTLLLSTFELPGGGLAGGGGAEGGGAKGPRGAQKEERR</sequence>
<reference evidence="3 4" key="1">
    <citation type="journal article" date="2008" name="Genome Biol.">
        <title>A genomic analysis of the archaeal system Ignicoccus hospitalis-Nanoarchaeum equitans.</title>
        <authorList>
            <person name="Podar M."/>
            <person name="Anderson I."/>
            <person name="Makarova K.S."/>
            <person name="Elkins J.G."/>
            <person name="Ivanova N."/>
            <person name="Wall M.A."/>
            <person name="Lykidis A."/>
            <person name="Mavromatis K."/>
            <person name="Sun H."/>
            <person name="Hudson M.E."/>
            <person name="Chen W."/>
            <person name="Deciu C."/>
            <person name="Hutchison D."/>
            <person name="Eads J.R."/>
            <person name="Anderson A."/>
            <person name="Fernandes F."/>
            <person name="Szeto E."/>
            <person name="Lapidus A."/>
            <person name="Kyrpides N.C."/>
            <person name="Saier M.H.Jr."/>
            <person name="Richardson P.M."/>
            <person name="Rachel R."/>
            <person name="Huber H."/>
            <person name="Eisen J.A."/>
            <person name="Koonin E.V."/>
            <person name="Keller M."/>
            <person name="Stetter K.O."/>
        </authorList>
    </citation>
    <scope>NUCLEOTIDE SEQUENCE [LARGE SCALE GENOMIC DNA]</scope>
    <source>
        <strain evidence="4">KIN4/I / DSM 18386 / JCM 14125</strain>
    </source>
</reference>